<gene>
    <name evidence="3" type="ORF">K7C98_12510</name>
</gene>
<evidence type="ECO:0000313" key="4">
    <source>
        <dbReference type="Proteomes" id="UP001139031"/>
    </source>
</evidence>
<organism evidence="3 4">
    <name type="scientific">Nannocystis pusilla</name>
    <dbReference type="NCBI Taxonomy" id="889268"/>
    <lineage>
        <taxon>Bacteria</taxon>
        <taxon>Pseudomonadati</taxon>
        <taxon>Myxococcota</taxon>
        <taxon>Polyangia</taxon>
        <taxon>Nannocystales</taxon>
        <taxon>Nannocystaceae</taxon>
        <taxon>Nannocystis</taxon>
    </lineage>
</organism>
<evidence type="ECO:0000256" key="1">
    <source>
        <dbReference type="SAM" id="MobiDB-lite"/>
    </source>
</evidence>
<feature type="compositionally biased region" description="Pro residues" evidence="1">
    <location>
        <begin position="1164"/>
        <end position="1173"/>
    </location>
</feature>
<comment type="caution">
    <text evidence="3">The sequence shown here is derived from an EMBL/GenBank/DDBJ whole genome shotgun (WGS) entry which is preliminary data.</text>
</comment>
<feature type="region of interest" description="Disordered" evidence="1">
    <location>
        <begin position="1157"/>
        <end position="1203"/>
    </location>
</feature>
<name>A0ABS7TPC5_9BACT</name>
<protein>
    <recommendedName>
        <fullName evidence="2">ATPase PglY C-terminal domain-containing protein</fullName>
    </recommendedName>
</protein>
<dbReference type="EMBL" id="JAIRAU010000011">
    <property type="protein sequence ID" value="MBZ5710078.1"/>
    <property type="molecule type" value="Genomic_DNA"/>
</dbReference>
<sequence length="1247" mass="137408">MSTQIRDLFQLPAEIRPMDFTVVLADGISRPEDTVATYRVTPALQRAFTQSLDLVATALRDGRSQAAYLHGSFGTGKSHFMALLSLLLAGDRHAWSLPELASLRSGHPWTGERELLQLRLHMLDQPSFEGAIFGAYLGHLRVHHPDAPLPLLFADTGLFNDADALREQLGDAAFFAALGPPQKTGRWGKLANSTWDRARFDAARTSGSPQERADLLTALARTPFFRSIADEHRRTYVDFDTGLQELTRHAQALGYAAVVLFLDELILWLSMNAGSPDFISTWVGRMVKLVQGDHARRHIPLVSFVARQKELRFMIGEENVGPEQAHAEEVLKLAKGRFGEIRLEDENLPAIVEKRVLIPRDAAAVAAIDRTFAALEKSAGASWNTLLGGGHDRHAFRQVYPFSPVLVDALIRLSQLLQRQRTALRLLVELLHGHMDDVELGDLVGVGDLFDPLLFGPPPDDNLQAARFRAARQIYTDDLLPRLREANGTTTPDRCQRARDGARQDLGCSGCPVRACRNDNRIVKTLLISALIPALPAFQALTVKRLIQLNHGHIRSLIPGLEIQDVATRLRRLGQATGHIEVGRESDPSISIVLDQVDVQSIVNRAREGVKTGLCQSVLGALLFEALALPDDFRPVVDYKLDWRNTRRSGELVFGNVRRMSPEQLRCPDEHDFRVVIDYPFDEGSYGPLHDINALEEFTARGPGSWTLVWLPSFFSGETYRALEDLVAIDIVQSEPLIYLQHLSVEKQAAARNLLLNLQREKRSLLLDALEKAYGLAPVKDSDPALDRARCVPEPLRLLVPGERLAPSLFAPNLKAALASYIPALLETRWPHHPHFGLRLANKSVIESVLHWFDVLCDQPDHRLAELKRDELDVLRGTLGPLGVVRVNESAVNLVTDGPLQRVERRRDQAAVDNPTVDEVAAWHGEGFRFGLQPEALAVLVRCYARLHARTLVSGGRPWTPGPTLPGLVVLEKPELPRDEPWSRALRLAGAAFGLQVRASNTADNLQAFGSALEQRLRELGPAALALPDLLAGWSTALGLPDDAPRLHIARSASDLVRALTGRRPLEQVEVLASFTPHVSARAVGASLATAGRLVEQLGSALVRASFEQLHLRPDPPPQTAALLDELAELLHAGEHERSLVGQLQQLAERATRLNLQAVQPPGERAPPRPVPPDISRSTSGTRRWDPGVDAEPPEPAAPNSGLVPRRWDLVTVGANELDALLAELRAAGLAAPGPLRWQVQVQQKGR</sequence>
<evidence type="ECO:0000259" key="2">
    <source>
        <dbReference type="Pfam" id="PF26382"/>
    </source>
</evidence>
<keyword evidence="4" id="KW-1185">Reference proteome</keyword>
<proteinExistence type="predicted"/>
<accession>A0ABS7TPC5</accession>
<evidence type="ECO:0000313" key="3">
    <source>
        <dbReference type="EMBL" id="MBZ5710078.1"/>
    </source>
</evidence>
<reference evidence="3" key="1">
    <citation type="submission" date="2021-08" db="EMBL/GenBank/DDBJ databases">
        <authorList>
            <person name="Stevens D.C."/>
        </authorList>
    </citation>
    <scope>NUCLEOTIDE SEQUENCE</scope>
    <source>
        <strain evidence="3">DSM 53165</strain>
    </source>
</reference>
<dbReference type="InterPro" id="IPR058747">
    <property type="entry name" value="PglY_C"/>
</dbReference>
<dbReference type="Pfam" id="PF26382">
    <property type="entry name" value="BREX_PglY_6th"/>
    <property type="match status" value="1"/>
</dbReference>
<dbReference type="RefSeq" id="WP_224191848.1">
    <property type="nucleotide sequence ID" value="NZ_JAIRAU010000011.1"/>
</dbReference>
<feature type="domain" description="ATPase PglY C-terminal" evidence="2">
    <location>
        <begin position="987"/>
        <end position="1154"/>
    </location>
</feature>
<dbReference type="Proteomes" id="UP001139031">
    <property type="component" value="Unassembled WGS sequence"/>
</dbReference>